<organism evidence="1 2">
    <name type="scientific">Catharanthus roseus</name>
    <name type="common">Madagascar periwinkle</name>
    <name type="synonym">Vinca rosea</name>
    <dbReference type="NCBI Taxonomy" id="4058"/>
    <lineage>
        <taxon>Eukaryota</taxon>
        <taxon>Viridiplantae</taxon>
        <taxon>Streptophyta</taxon>
        <taxon>Embryophyta</taxon>
        <taxon>Tracheophyta</taxon>
        <taxon>Spermatophyta</taxon>
        <taxon>Magnoliopsida</taxon>
        <taxon>eudicotyledons</taxon>
        <taxon>Gunneridae</taxon>
        <taxon>Pentapetalae</taxon>
        <taxon>asterids</taxon>
        <taxon>lamiids</taxon>
        <taxon>Gentianales</taxon>
        <taxon>Apocynaceae</taxon>
        <taxon>Rauvolfioideae</taxon>
        <taxon>Vinceae</taxon>
        <taxon>Catharanthinae</taxon>
        <taxon>Catharanthus</taxon>
    </lineage>
</organism>
<evidence type="ECO:0000313" key="2">
    <source>
        <dbReference type="Proteomes" id="UP001060085"/>
    </source>
</evidence>
<protein>
    <submittedName>
        <fullName evidence="1">Uncharacterized protein</fullName>
    </submittedName>
</protein>
<gene>
    <name evidence="1" type="ORF">M9H77_13969</name>
</gene>
<dbReference type="EMBL" id="CM044703">
    <property type="protein sequence ID" value="KAI5673605.1"/>
    <property type="molecule type" value="Genomic_DNA"/>
</dbReference>
<comment type="caution">
    <text evidence="1">The sequence shown here is derived from an EMBL/GenBank/DDBJ whole genome shotgun (WGS) entry which is preliminary data.</text>
</comment>
<proteinExistence type="predicted"/>
<reference evidence="2" key="1">
    <citation type="journal article" date="2023" name="Nat. Plants">
        <title>Single-cell RNA sequencing provides a high-resolution roadmap for understanding the multicellular compartmentation of specialized metabolism.</title>
        <authorList>
            <person name="Sun S."/>
            <person name="Shen X."/>
            <person name="Li Y."/>
            <person name="Li Y."/>
            <person name="Wang S."/>
            <person name="Li R."/>
            <person name="Zhang H."/>
            <person name="Shen G."/>
            <person name="Guo B."/>
            <person name="Wei J."/>
            <person name="Xu J."/>
            <person name="St-Pierre B."/>
            <person name="Chen S."/>
            <person name="Sun C."/>
        </authorList>
    </citation>
    <scope>NUCLEOTIDE SEQUENCE [LARGE SCALE GENOMIC DNA]</scope>
</reference>
<name>A0ACC0BLW4_CATRO</name>
<keyword evidence="2" id="KW-1185">Reference proteome</keyword>
<evidence type="ECO:0000313" key="1">
    <source>
        <dbReference type="EMBL" id="KAI5673605.1"/>
    </source>
</evidence>
<accession>A0ACC0BLW4</accession>
<sequence length="105" mass="11688">MLGRCTLYLDPVDRGIVLWEGYAQDGITFDSVSFSAVGLLSSRFRTLSIDPIMYMNDFESSGIAAALMCLDLLRVFACARTLQKGRILVPPCREARGYLTLPQFT</sequence>
<dbReference type="Proteomes" id="UP001060085">
    <property type="component" value="Linkage Group LG03"/>
</dbReference>